<reference evidence="5" key="1">
    <citation type="submission" date="2023-06" db="EMBL/GenBank/DDBJ databases">
        <authorList>
            <person name="Jiang Y."/>
            <person name="Liu Q."/>
        </authorList>
    </citation>
    <scope>NUCLEOTIDE SEQUENCE</scope>
    <source>
        <strain evidence="5">CGMCC 1.12090</strain>
    </source>
</reference>
<evidence type="ECO:0000256" key="1">
    <source>
        <dbReference type="ARBA" id="ARBA00022741"/>
    </source>
</evidence>
<dbReference type="Pfam" id="PF13191">
    <property type="entry name" value="AAA_16"/>
    <property type="match status" value="1"/>
</dbReference>
<keyword evidence="2" id="KW-0067">ATP-binding</keyword>
<dbReference type="PANTHER" id="PTHR16305:SF28">
    <property type="entry name" value="GUANYLATE CYCLASE DOMAIN-CONTAINING PROTEIN"/>
    <property type="match status" value="1"/>
</dbReference>
<dbReference type="SMART" id="SM00044">
    <property type="entry name" value="CYCc"/>
    <property type="match status" value="1"/>
</dbReference>
<name>A0ABT8SF30_9BURK</name>
<dbReference type="Pfam" id="PF13424">
    <property type="entry name" value="TPR_12"/>
    <property type="match status" value="1"/>
</dbReference>
<dbReference type="InterPro" id="IPR029787">
    <property type="entry name" value="Nucleotide_cyclase"/>
</dbReference>
<dbReference type="Pfam" id="PF00211">
    <property type="entry name" value="Guanylate_cyc"/>
    <property type="match status" value="1"/>
</dbReference>
<evidence type="ECO:0000256" key="3">
    <source>
        <dbReference type="SAM" id="MobiDB-lite"/>
    </source>
</evidence>
<sequence>MLANVIQTEGDSFSASMQPSRSSYALPALDTARASDETRDMRCPQCRHPSALDAKFCEECGAALPRPCANCGHELAAQAKFCSQCGTPARVAAPAPSMPEATHKPAQDERRPATAATTTADRRQAAVLFADITGYTALCASSDPEQIQEMLGRFFDAMDKVVESHGGRVIDRAGDAVMAVFGAPVAHGNDAQRALHAALAMHSAAAGVPDCHGAPLRLHIGITKGEVVAAVISGGGKAKYSVTGDPVNLAARLDALAVAGETLISDALYREVAASIEVQSAGNQIVKGFAAPVEIWRVLGFRLARGERMPFVGRQAELGQLVGALNAVRETGVGVTVLVRGDAGIGKSRLVEEFQARARDQGFDTPSGQVLDFGVGKGQDAISTLLKTVLQVNARDDEGQRRAAVLAAAANGLVTDDEMLFVNEWLDLPQPKSLEAIFEAMDNDTRLRRASEALGSLLQRAAAARSQLVLIEDLHWASSELLRLVAAAARAAARAPLVLLLTSRIEGDPLDKAWRASIHGSAFMTIDLAPLRPQEARLLAGGLVEASSRFALMCIERAEGNPLFLEQLLRTARAGETPGLVPAVPPTIQSLVLERMDRLAAPDRAALQAAAVIGKRFSLVNLRGVAGAPDASCDVLVAADIVRPDGPDFLFAHALIQEAVYASTLKSRRRELHQAAARWFGDDDPVLQAEHLDRADDAAAAAAYLRAATQEAGRLRFESALRLAERGGTLAADPARSDADAGCELALLCGETLREIGRSTESIAAFQRARELAGDDLRRCRGWMGIAAGYRVTGEFEAAMQALGEAQPIAERLELAIERSRIHHTRGNLYFSQGRISECDAQHVLALEAAEQCGDAESRARALSGLGDARYAQGFMASALDYFRRCVALCEGQIRIAGPNRCMIGHCLWYANQLDTAIAEAHSVCEDAQRLGVVPVRVFAQATLTQVLTEAGRFEEARASGDKALVLARLAGSRRYEATVLYFSAEHKLRQGDRARARDDLDQALALARQTGLGFIGAALEGRLGRVADSAEERAAHLAAGEALLKNTGLAHNYLWFYRDAMEACLAARDWSCALHHAALLERMFQVEHLPWVELMVERARAIAAAAAAGNDAAATARLRAVRATAIAAGNGWALAGIDLALT</sequence>
<evidence type="ECO:0000313" key="6">
    <source>
        <dbReference type="Proteomes" id="UP001169027"/>
    </source>
</evidence>
<dbReference type="InterPro" id="IPR027417">
    <property type="entry name" value="P-loop_NTPase"/>
</dbReference>
<dbReference type="InterPro" id="IPR019734">
    <property type="entry name" value="TPR_rpt"/>
</dbReference>
<dbReference type="InterPro" id="IPR011990">
    <property type="entry name" value="TPR-like_helical_dom_sf"/>
</dbReference>
<protein>
    <submittedName>
        <fullName evidence="5">Adenylate/guanylate cyclase domain-containing protein</fullName>
    </submittedName>
</protein>
<evidence type="ECO:0000313" key="5">
    <source>
        <dbReference type="EMBL" id="MDO1537395.1"/>
    </source>
</evidence>
<feature type="domain" description="Guanylate cyclase" evidence="4">
    <location>
        <begin position="126"/>
        <end position="254"/>
    </location>
</feature>
<dbReference type="Proteomes" id="UP001169027">
    <property type="component" value="Unassembled WGS sequence"/>
</dbReference>
<proteinExistence type="predicted"/>
<dbReference type="SUPFAM" id="SSF55073">
    <property type="entry name" value="Nucleotide cyclase"/>
    <property type="match status" value="1"/>
</dbReference>
<dbReference type="PANTHER" id="PTHR16305">
    <property type="entry name" value="TESTICULAR SOLUBLE ADENYLYL CYCLASE"/>
    <property type="match status" value="1"/>
</dbReference>
<keyword evidence="1" id="KW-0547">Nucleotide-binding</keyword>
<organism evidence="5 6">
    <name type="scientific">Variovorax ginsengisoli</name>
    <dbReference type="NCBI Taxonomy" id="363844"/>
    <lineage>
        <taxon>Bacteria</taxon>
        <taxon>Pseudomonadati</taxon>
        <taxon>Pseudomonadota</taxon>
        <taxon>Betaproteobacteria</taxon>
        <taxon>Burkholderiales</taxon>
        <taxon>Comamonadaceae</taxon>
        <taxon>Variovorax</taxon>
    </lineage>
</organism>
<dbReference type="Pfam" id="PF12773">
    <property type="entry name" value="DZR"/>
    <property type="match status" value="1"/>
</dbReference>
<dbReference type="InterPro" id="IPR001054">
    <property type="entry name" value="A/G_cyclase"/>
</dbReference>
<keyword evidence="6" id="KW-1185">Reference proteome</keyword>
<accession>A0ABT8SF30</accession>
<dbReference type="CDD" id="cd07302">
    <property type="entry name" value="CHD"/>
    <property type="match status" value="1"/>
</dbReference>
<gene>
    <name evidence="5" type="ORF">Q2T77_34615</name>
</gene>
<dbReference type="EMBL" id="JAUKVY010000040">
    <property type="protein sequence ID" value="MDO1537395.1"/>
    <property type="molecule type" value="Genomic_DNA"/>
</dbReference>
<dbReference type="SUPFAM" id="SSF52540">
    <property type="entry name" value="P-loop containing nucleoside triphosphate hydrolases"/>
    <property type="match status" value="1"/>
</dbReference>
<evidence type="ECO:0000256" key="2">
    <source>
        <dbReference type="ARBA" id="ARBA00022840"/>
    </source>
</evidence>
<evidence type="ECO:0000259" key="4">
    <source>
        <dbReference type="PROSITE" id="PS50125"/>
    </source>
</evidence>
<feature type="region of interest" description="Disordered" evidence="3">
    <location>
        <begin position="92"/>
        <end position="120"/>
    </location>
</feature>
<dbReference type="Gene3D" id="3.30.70.1230">
    <property type="entry name" value="Nucleotide cyclase"/>
    <property type="match status" value="1"/>
</dbReference>
<dbReference type="InterPro" id="IPR041664">
    <property type="entry name" value="AAA_16"/>
</dbReference>
<feature type="compositionally biased region" description="Basic and acidic residues" evidence="3">
    <location>
        <begin position="101"/>
        <end position="112"/>
    </location>
</feature>
<dbReference type="InterPro" id="IPR025874">
    <property type="entry name" value="DZR"/>
</dbReference>
<dbReference type="PROSITE" id="PS50125">
    <property type="entry name" value="GUANYLATE_CYCLASE_2"/>
    <property type="match status" value="1"/>
</dbReference>
<dbReference type="SUPFAM" id="SSF48452">
    <property type="entry name" value="TPR-like"/>
    <property type="match status" value="2"/>
</dbReference>
<comment type="caution">
    <text evidence="5">The sequence shown here is derived from an EMBL/GenBank/DDBJ whole genome shotgun (WGS) entry which is preliminary data.</text>
</comment>
<dbReference type="SMART" id="SM00028">
    <property type="entry name" value="TPR"/>
    <property type="match status" value="6"/>
</dbReference>
<dbReference type="Gene3D" id="1.25.40.10">
    <property type="entry name" value="Tetratricopeptide repeat domain"/>
    <property type="match status" value="2"/>
</dbReference>
<dbReference type="RefSeq" id="WP_301815794.1">
    <property type="nucleotide sequence ID" value="NZ_JAUJZH010000040.1"/>
</dbReference>